<dbReference type="InterPro" id="IPR004445">
    <property type="entry name" value="GltS"/>
</dbReference>
<keyword evidence="1" id="KW-0406">Ion transport</keyword>
<feature type="transmembrane region" description="Helical" evidence="1">
    <location>
        <begin position="6"/>
        <end position="26"/>
    </location>
</feature>
<dbReference type="AlphaFoldDB" id="A0A1W6BX83"/>
<dbReference type="STRING" id="1121267.CCUN_1097"/>
<dbReference type="GO" id="GO:0015501">
    <property type="term" value="F:glutamate:sodium symporter activity"/>
    <property type="evidence" value="ECO:0007669"/>
    <property type="project" value="UniProtKB-UniRule"/>
</dbReference>
<dbReference type="RefSeq" id="WP_027305620.1">
    <property type="nucleotide sequence ID" value="NZ_CP020867.1"/>
</dbReference>
<evidence type="ECO:0000313" key="4">
    <source>
        <dbReference type="Proteomes" id="UP000192902"/>
    </source>
</evidence>
<keyword evidence="1" id="KW-1133">Transmembrane helix</keyword>
<evidence type="ECO:0000256" key="1">
    <source>
        <dbReference type="HAMAP-Rule" id="MF_02062"/>
    </source>
</evidence>
<dbReference type="OrthoDB" id="4921038at2"/>
<name>A0A1W6BX83_9BACT</name>
<accession>A0A1W6BX83</accession>
<comment type="subcellular location">
    <subcellularLocation>
        <location evidence="1">Cell membrane</location>
        <topology evidence="1">Multi-pass membrane protein</topology>
    </subcellularLocation>
</comment>
<dbReference type="EMBL" id="CP020867">
    <property type="protein sequence ID" value="ARJ56694.1"/>
    <property type="molecule type" value="Genomic_DNA"/>
</dbReference>
<proteinExistence type="inferred from homology"/>
<evidence type="ECO:0000313" key="3">
    <source>
        <dbReference type="EMBL" id="ARJ56694.1"/>
    </source>
</evidence>
<dbReference type="PANTHER" id="PTHR36178">
    <property type="entry name" value="SLR0625 PROTEIN"/>
    <property type="match status" value="1"/>
</dbReference>
<comment type="similarity">
    <text evidence="1">Belongs to the glutamate:Na(+) symporter (ESS) (TC 2.A.27) family.</text>
</comment>
<keyword evidence="1" id="KW-0029">Amino-acid transport</keyword>
<organism evidence="3 4">
    <name type="scientific">Campylobacter cuniculorum DSM 23162 = LMG 24588</name>
    <dbReference type="NCBI Taxonomy" id="1121267"/>
    <lineage>
        <taxon>Bacteria</taxon>
        <taxon>Pseudomonadati</taxon>
        <taxon>Campylobacterota</taxon>
        <taxon>Epsilonproteobacteria</taxon>
        <taxon>Campylobacterales</taxon>
        <taxon>Campylobacteraceae</taxon>
        <taxon>Campylobacter</taxon>
    </lineage>
</organism>
<keyword evidence="1" id="KW-0472">Membrane</keyword>
<feature type="transmembrane region" description="Helical" evidence="1">
    <location>
        <begin position="335"/>
        <end position="354"/>
    </location>
</feature>
<keyword evidence="1" id="KW-0769">Symport</keyword>
<dbReference type="GO" id="GO:0005886">
    <property type="term" value="C:plasma membrane"/>
    <property type="evidence" value="ECO:0007669"/>
    <property type="project" value="UniProtKB-SubCell"/>
</dbReference>
<reference evidence="3 4" key="1">
    <citation type="submission" date="2017-04" db="EMBL/GenBank/DDBJ databases">
        <title>Complete genome sequence of the Campylobacter cuniculorum type strain LMG24588.</title>
        <authorList>
            <person name="Miller W.G."/>
            <person name="Yee E."/>
            <person name="Revez J."/>
            <person name="Bono J.L."/>
            <person name="Rossi M."/>
        </authorList>
    </citation>
    <scope>NUCLEOTIDE SEQUENCE [LARGE SCALE GENOMIC DNA]</scope>
    <source>
        <strain evidence="3 4">LMG 24588</strain>
    </source>
</reference>
<keyword evidence="1" id="KW-0915">Sodium</keyword>
<dbReference type="Pfam" id="PF03616">
    <property type="entry name" value="Glt_symporter"/>
    <property type="match status" value="1"/>
</dbReference>
<dbReference type="eggNOG" id="COG0786">
    <property type="taxonomic scope" value="Bacteria"/>
</dbReference>
<dbReference type="NCBIfam" id="TIGR00210">
    <property type="entry name" value="gltS"/>
    <property type="match status" value="1"/>
</dbReference>
<dbReference type="GO" id="GO:0015813">
    <property type="term" value="P:L-glutamate transmembrane transport"/>
    <property type="evidence" value="ECO:0007669"/>
    <property type="project" value="UniProtKB-UniRule"/>
</dbReference>
<feature type="transmembrane region" description="Helical" evidence="1">
    <location>
        <begin position="374"/>
        <end position="399"/>
    </location>
</feature>
<evidence type="ECO:0000256" key="2">
    <source>
        <dbReference type="NCBIfam" id="TIGR00210"/>
    </source>
</evidence>
<dbReference type="KEGG" id="ccun:CCUN_1097"/>
<keyword evidence="1" id="KW-0739">Sodium transport</keyword>
<dbReference type="PANTHER" id="PTHR36178:SF1">
    <property type="entry name" value="SODIUM_GLUTAMATE SYMPORTER"/>
    <property type="match status" value="1"/>
</dbReference>
<keyword evidence="1" id="KW-0812">Transmembrane</keyword>
<feature type="transmembrane region" description="Helical" evidence="1">
    <location>
        <begin position="97"/>
        <end position="122"/>
    </location>
</feature>
<feature type="transmembrane region" description="Helical" evidence="1">
    <location>
        <begin position="244"/>
        <end position="264"/>
    </location>
</feature>
<keyword evidence="1" id="KW-0813">Transport</keyword>
<feature type="transmembrane region" description="Helical" evidence="1">
    <location>
        <begin position="304"/>
        <end position="323"/>
    </location>
</feature>
<feature type="transmembrane region" description="Helical" evidence="1">
    <location>
        <begin position="72"/>
        <end position="90"/>
    </location>
</feature>
<dbReference type="HAMAP" id="MF_02062">
    <property type="entry name" value="GltS"/>
    <property type="match status" value="1"/>
</dbReference>
<sequence length="403" mass="43929">MLSIHVRLFETLMIAVLLIYFGEFILNKISILKKWCIPSAVVGGTIFSVLTCFAFYFKIAEFKFDFQTMNTFFYNIFFASVGLSAGLNFIKKGGKLVAIFIFLAALLAALQNLLTLVCAYFMNINALVALMAGSVALTGGHGNASSFSPIAQQMGGVGALEVSIAAATFGLIAGCLMGGPLGKSLIKKYHLDKNYISNDENSSLTKKIQNTISSKRSHQATFILLLSCGLGECFFVIFKELFPSVNLPLHVMSMFSGIIIRFILDYKKQEEALYENIDIIGSISLSIFVSLSIMTMKLYELADLALPLVIILGLQLILMYVFANFVTFRACGKNYDAAIIAVGHTGFGLGAVPVSMATMNAVCSQYHYSKKAFFVVPLVGGFISNITNALIITIFLNIAKNMV</sequence>
<feature type="transmembrane region" description="Helical" evidence="1">
    <location>
        <begin position="162"/>
        <end position="181"/>
    </location>
</feature>
<dbReference type="Proteomes" id="UP000192902">
    <property type="component" value="Chromosome"/>
</dbReference>
<protein>
    <recommendedName>
        <fullName evidence="1 2">Sodium/glutamate symporter</fullName>
    </recommendedName>
</protein>
<comment type="function">
    <text evidence="1">Catalyzes the sodium-dependent transport of glutamate.</text>
</comment>
<feature type="transmembrane region" description="Helical" evidence="1">
    <location>
        <begin position="276"/>
        <end position="298"/>
    </location>
</feature>
<feature type="transmembrane region" description="Helical" evidence="1">
    <location>
        <begin position="220"/>
        <end position="238"/>
    </location>
</feature>
<keyword evidence="1" id="KW-1003">Cell membrane</keyword>
<feature type="transmembrane region" description="Helical" evidence="1">
    <location>
        <begin position="35"/>
        <end position="57"/>
    </location>
</feature>
<gene>
    <name evidence="3" type="primary">gltS</name>
    <name evidence="3" type="ORF">CCUN_1097</name>
</gene>